<protein>
    <recommendedName>
        <fullName evidence="11">Mannosyltransferase related to Gpi18</fullName>
    </recommendedName>
</protein>
<accession>A0ABP6ZXB6</accession>
<dbReference type="Pfam" id="PF09594">
    <property type="entry name" value="GT87"/>
    <property type="match status" value="1"/>
</dbReference>
<evidence type="ECO:0000256" key="8">
    <source>
        <dbReference type="SAM" id="Phobius"/>
    </source>
</evidence>
<keyword evidence="5 8" id="KW-1133">Transmembrane helix</keyword>
<feature type="transmembrane region" description="Helical" evidence="8">
    <location>
        <begin position="99"/>
        <end position="120"/>
    </location>
</feature>
<comment type="subcellular location">
    <subcellularLocation>
        <location evidence="1">Cell membrane</location>
        <topology evidence="1">Multi-pass membrane protein</topology>
    </subcellularLocation>
</comment>
<evidence type="ECO:0000256" key="3">
    <source>
        <dbReference type="ARBA" id="ARBA00022679"/>
    </source>
</evidence>
<feature type="transmembrane region" description="Helical" evidence="8">
    <location>
        <begin position="177"/>
        <end position="204"/>
    </location>
</feature>
<sequence>MPTSSATEASSAPAGTRSQSRLLTPQSLVLAALVSGALLLRWSLFDVVSADYRIFLSNWYAHLAQAGGLAGLGDEFSNYDTPYLALLALLTYLPVDPLVGIKAISVAFDLVLAFFSYRIVRVVRPESAWLPTVITGIVLFLPTAVMNGSAWAQCDSIYASMVLGSLYFLINRRPWRAAIFFGIAFAFKLQAVFFLPVLVLVLVLNRHKLRTLLGAPAAFAALLIPALVAGRSLLSQLAVYPGQISGSSGAGGIGAAGPAGGNLVGGGGGSHGGGAGGGGFGGADAVGTGHAFTANAPTPYAWLPADAGEIWKYVGLGLAAAVALAFGVWLLRRRRPLAAGQVLLVAATATMVVPWLLPEMHERYFYLAEVLLVLAIAVDRRMILPAAAIQIASTITYLSYLRGRDLISLELTAVLGLVAAAAAAVVLVVRLRSDDRATP</sequence>
<feature type="transmembrane region" description="Helical" evidence="8">
    <location>
        <begin position="338"/>
        <end position="357"/>
    </location>
</feature>
<keyword evidence="4 8" id="KW-0812">Transmembrane</keyword>
<gene>
    <name evidence="9" type="ORF">GCM10022236_22380</name>
</gene>
<feature type="transmembrane region" description="Helical" evidence="8">
    <location>
        <begin position="27"/>
        <end position="45"/>
    </location>
</feature>
<keyword evidence="3" id="KW-0808">Transferase</keyword>
<keyword evidence="2" id="KW-1003">Cell membrane</keyword>
<dbReference type="InterPro" id="IPR018584">
    <property type="entry name" value="GT87"/>
</dbReference>
<evidence type="ECO:0000256" key="6">
    <source>
        <dbReference type="ARBA" id="ARBA00023136"/>
    </source>
</evidence>
<evidence type="ECO:0000256" key="5">
    <source>
        <dbReference type="ARBA" id="ARBA00022989"/>
    </source>
</evidence>
<feature type="transmembrane region" description="Helical" evidence="8">
    <location>
        <begin position="127"/>
        <end position="144"/>
    </location>
</feature>
<comment type="similarity">
    <text evidence="7">Belongs to the glycosyltransferase 87 family.</text>
</comment>
<evidence type="ECO:0008006" key="11">
    <source>
        <dbReference type="Google" id="ProtNLM"/>
    </source>
</evidence>
<keyword evidence="10" id="KW-1185">Reference proteome</keyword>
<name>A0ABP6ZXB6_9ACTN</name>
<evidence type="ECO:0000256" key="4">
    <source>
        <dbReference type="ARBA" id="ARBA00022692"/>
    </source>
</evidence>
<dbReference type="EMBL" id="BAABAB010000015">
    <property type="protein sequence ID" value="GAA3619678.1"/>
    <property type="molecule type" value="Genomic_DNA"/>
</dbReference>
<dbReference type="Proteomes" id="UP001501490">
    <property type="component" value="Unassembled WGS sequence"/>
</dbReference>
<evidence type="ECO:0000256" key="1">
    <source>
        <dbReference type="ARBA" id="ARBA00004651"/>
    </source>
</evidence>
<evidence type="ECO:0000313" key="9">
    <source>
        <dbReference type="EMBL" id="GAA3619678.1"/>
    </source>
</evidence>
<evidence type="ECO:0000313" key="10">
    <source>
        <dbReference type="Proteomes" id="UP001501490"/>
    </source>
</evidence>
<evidence type="ECO:0000256" key="2">
    <source>
        <dbReference type="ARBA" id="ARBA00022475"/>
    </source>
</evidence>
<reference evidence="10" key="1">
    <citation type="journal article" date="2019" name="Int. J. Syst. Evol. Microbiol.">
        <title>The Global Catalogue of Microorganisms (GCM) 10K type strain sequencing project: providing services to taxonomists for standard genome sequencing and annotation.</title>
        <authorList>
            <consortium name="The Broad Institute Genomics Platform"/>
            <consortium name="The Broad Institute Genome Sequencing Center for Infectious Disease"/>
            <person name="Wu L."/>
            <person name="Ma J."/>
        </authorList>
    </citation>
    <scope>NUCLEOTIDE SEQUENCE [LARGE SCALE GENOMIC DNA]</scope>
    <source>
        <strain evidence="10">JCM 16929</strain>
    </source>
</reference>
<feature type="transmembrane region" description="Helical" evidence="8">
    <location>
        <begin position="310"/>
        <end position="331"/>
    </location>
</feature>
<evidence type="ECO:0000256" key="7">
    <source>
        <dbReference type="ARBA" id="ARBA00024033"/>
    </source>
</evidence>
<dbReference type="RefSeq" id="WP_344804428.1">
    <property type="nucleotide sequence ID" value="NZ_BAABAB010000015.1"/>
</dbReference>
<organism evidence="9 10">
    <name type="scientific">Microlunatus ginsengisoli</name>
    <dbReference type="NCBI Taxonomy" id="363863"/>
    <lineage>
        <taxon>Bacteria</taxon>
        <taxon>Bacillati</taxon>
        <taxon>Actinomycetota</taxon>
        <taxon>Actinomycetes</taxon>
        <taxon>Propionibacteriales</taxon>
        <taxon>Propionibacteriaceae</taxon>
        <taxon>Microlunatus</taxon>
    </lineage>
</organism>
<comment type="caution">
    <text evidence="9">The sequence shown here is derived from an EMBL/GenBank/DDBJ whole genome shotgun (WGS) entry which is preliminary data.</text>
</comment>
<feature type="transmembrane region" description="Helical" evidence="8">
    <location>
        <begin position="406"/>
        <end position="429"/>
    </location>
</feature>
<proteinExistence type="inferred from homology"/>
<keyword evidence="6 8" id="KW-0472">Membrane</keyword>